<accession>A0A9W8NLX3</accession>
<feature type="compositionally biased region" description="Basic and acidic residues" evidence="1">
    <location>
        <begin position="377"/>
        <end position="406"/>
    </location>
</feature>
<comment type="caution">
    <text evidence="3">The sequence shown here is derived from an EMBL/GenBank/DDBJ whole genome shotgun (WGS) entry which is preliminary data.</text>
</comment>
<dbReference type="Proteomes" id="UP001148614">
    <property type="component" value="Unassembled WGS sequence"/>
</dbReference>
<evidence type="ECO:0000313" key="3">
    <source>
        <dbReference type="EMBL" id="KAJ3578743.1"/>
    </source>
</evidence>
<dbReference type="AlphaFoldDB" id="A0A9W8NLX3"/>
<evidence type="ECO:0000259" key="2">
    <source>
        <dbReference type="PROSITE" id="PS50181"/>
    </source>
</evidence>
<organism evidence="3 4">
    <name type="scientific">Xylaria arbuscula</name>
    <dbReference type="NCBI Taxonomy" id="114810"/>
    <lineage>
        <taxon>Eukaryota</taxon>
        <taxon>Fungi</taxon>
        <taxon>Dikarya</taxon>
        <taxon>Ascomycota</taxon>
        <taxon>Pezizomycotina</taxon>
        <taxon>Sordariomycetes</taxon>
        <taxon>Xylariomycetidae</taxon>
        <taxon>Xylariales</taxon>
        <taxon>Xylariaceae</taxon>
        <taxon>Xylaria</taxon>
    </lineage>
</organism>
<dbReference type="PROSITE" id="PS50181">
    <property type="entry name" value="FBOX"/>
    <property type="match status" value="1"/>
</dbReference>
<name>A0A9W8NLX3_9PEZI</name>
<keyword evidence="4" id="KW-1185">Reference proteome</keyword>
<sequence>MSLLSLPNEVVEQVVEEAFPEDLKSVMLSCRRLHDVGMRYIEFYNAQRSRFGKLRIHAGCDISWLADLAKEPTIPSYITMLDLQGTRRLDKSRPMLCAKEIRPHVEALVRRSPYMASNGVDQGFWVKNIMGLARVLEYIDTETLGLSSWDPSTSMVPVLMYMTLFPNVTHLTLPWIRVSPIPITSLHDDDRHGHEMKYDTGRSYEVFWDAGAFVEIEGSGADGILEDVTTMHGFTKLETLELDLEVLTGNSQFMLRNTPVRPLSEILPPCIRRFALLGKMEGEDDYGRMDVAVELYRGFNSVYRSRLPNLDSYSVRFYSILDNKRKLLRKEQKSAFEAEAVVVSWGLRAYVRNTDLERSYLALVSIGKVTGSNRSRAPKELYADKPKESRAEAGRDENVPCELKRT</sequence>
<evidence type="ECO:0000313" key="4">
    <source>
        <dbReference type="Proteomes" id="UP001148614"/>
    </source>
</evidence>
<dbReference type="EMBL" id="JANPWZ010000175">
    <property type="protein sequence ID" value="KAJ3578743.1"/>
    <property type="molecule type" value="Genomic_DNA"/>
</dbReference>
<proteinExistence type="predicted"/>
<protein>
    <recommendedName>
        <fullName evidence="2">F-box domain-containing protein</fullName>
    </recommendedName>
</protein>
<gene>
    <name evidence="3" type="ORF">NPX13_g1822</name>
</gene>
<evidence type="ECO:0000256" key="1">
    <source>
        <dbReference type="SAM" id="MobiDB-lite"/>
    </source>
</evidence>
<feature type="domain" description="F-box" evidence="2">
    <location>
        <begin position="1"/>
        <end position="47"/>
    </location>
</feature>
<reference evidence="3" key="1">
    <citation type="submission" date="2022-07" db="EMBL/GenBank/DDBJ databases">
        <title>Genome Sequence of Xylaria arbuscula.</title>
        <authorList>
            <person name="Buettner E."/>
        </authorList>
    </citation>
    <scope>NUCLEOTIDE SEQUENCE</scope>
    <source>
        <strain evidence="3">VT107</strain>
    </source>
</reference>
<feature type="region of interest" description="Disordered" evidence="1">
    <location>
        <begin position="375"/>
        <end position="406"/>
    </location>
</feature>
<dbReference type="InterPro" id="IPR001810">
    <property type="entry name" value="F-box_dom"/>
</dbReference>